<feature type="region of interest" description="Disordered" evidence="1">
    <location>
        <begin position="568"/>
        <end position="607"/>
    </location>
</feature>
<protein>
    <recommendedName>
        <fullName evidence="2">Protein kinase domain-containing protein</fullName>
    </recommendedName>
</protein>
<reference evidence="3 4" key="1">
    <citation type="journal article" date="2023" name="Plant Dis.">
        <title>First Report of Diplodia intermedia Causing Canker and Dieback Diseases on Apple Trees in Canada.</title>
        <authorList>
            <person name="Ellouze W."/>
            <person name="Ilyukhin E."/>
            <person name="Sulman M."/>
            <person name="Ali S."/>
        </authorList>
    </citation>
    <scope>NUCLEOTIDE SEQUENCE [LARGE SCALE GENOMIC DNA]</scope>
    <source>
        <strain evidence="3 4">M45-28</strain>
    </source>
</reference>
<gene>
    <name evidence="3" type="ORF">SLS58_002906</name>
</gene>
<sequence>MASHAVPNDYTSQHSSVLWNSATTVEDSFFEAPARNSDHGLFATLTPINSEACEAFNSAVDVILTHEAAFEHQASFVQYSQKQVSLSSLLESRGFPMDDSDSDTGSEDNKPKIDSHVTPDLVYEGKFCLKFKNYPASAKLGWVLGKGRLNKSDPAAEDVDLLLGWNIDKIRGSHAAIQYDPETGILQIRSLHTKPIIYIDGRPFTKAQGPQALNGVAHTIRMGHLAYRFEFMQYSGEEFKLMHESKMKFHYAVLHAKEDPIKQTFPTPAVNDMTVGSWVLHNPMGAGAAGIVSAASRKDGPFEVVAIKDLVRRNFGTRHIAQRETERARIVTEATSTHKWRDHLSVLRDVLCTNANPSDEVPDHVFLLFRPLCRGDLFTHVLNDKLPRPTPEMAVELFTQILRGITALHESGIVHRDVKPPNIGVQSLMPPHVVLLDYGNAAMLGDRTLKPKPGTCGTVSYIAPETEVTNYSYPVDIWAAGLVGFQLFFGYHPLKPLNGKSLWRQDNNTSEELAANRRSHTGLIDMLGTACYGPAGDLLQRLLAFEPKDRIKASEALQHPVLQKKEVEKKVEKKQEAKAKRGTKRVRDAEPTRVNLPRKAKEEAIKAKKAKEAEAALKKPIKKMMNRVKKH</sequence>
<dbReference type="SMART" id="SM00220">
    <property type="entry name" value="S_TKc"/>
    <property type="match status" value="1"/>
</dbReference>
<dbReference type="Gene3D" id="1.10.510.10">
    <property type="entry name" value="Transferase(Phosphotransferase) domain 1"/>
    <property type="match status" value="1"/>
</dbReference>
<accession>A0ABR3TXZ2</accession>
<evidence type="ECO:0000313" key="3">
    <source>
        <dbReference type="EMBL" id="KAL1647135.1"/>
    </source>
</evidence>
<dbReference type="InterPro" id="IPR000719">
    <property type="entry name" value="Prot_kinase_dom"/>
</dbReference>
<dbReference type="Proteomes" id="UP001521184">
    <property type="component" value="Unassembled WGS sequence"/>
</dbReference>
<evidence type="ECO:0000259" key="2">
    <source>
        <dbReference type="PROSITE" id="PS50011"/>
    </source>
</evidence>
<name>A0ABR3TXZ2_9PEZI</name>
<comment type="caution">
    <text evidence="3">The sequence shown here is derived from an EMBL/GenBank/DDBJ whole genome shotgun (WGS) entry which is preliminary data.</text>
</comment>
<organism evidence="3 4">
    <name type="scientific">Diplodia intermedia</name>
    <dbReference type="NCBI Taxonomy" id="856260"/>
    <lineage>
        <taxon>Eukaryota</taxon>
        <taxon>Fungi</taxon>
        <taxon>Dikarya</taxon>
        <taxon>Ascomycota</taxon>
        <taxon>Pezizomycotina</taxon>
        <taxon>Dothideomycetes</taxon>
        <taxon>Dothideomycetes incertae sedis</taxon>
        <taxon>Botryosphaeriales</taxon>
        <taxon>Botryosphaeriaceae</taxon>
        <taxon>Diplodia</taxon>
    </lineage>
</organism>
<dbReference type="PANTHER" id="PTHR44167">
    <property type="entry name" value="OVARIAN-SPECIFIC SERINE/THREONINE-PROTEIN KINASE LOK-RELATED"/>
    <property type="match status" value="1"/>
</dbReference>
<dbReference type="PANTHER" id="PTHR44167:SF24">
    <property type="entry name" value="SERINE_THREONINE-PROTEIN KINASE CHK2"/>
    <property type="match status" value="1"/>
</dbReference>
<evidence type="ECO:0000313" key="4">
    <source>
        <dbReference type="Proteomes" id="UP001521184"/>
    </source>
</evidence>
<keyword evidence="4" id="KW-1185">Reference proteome</keyword>
<dbReference type="EMBL" id="JAKEKT020000013">
    <property type="protein sequence ID" value="KAL1647135.1"/>
    <property type="molecule type" value="Genomic_DNA"/>
</dbReference>
<dbReference type="Pfam" id="PF00069">
    <property type="entry name" value="Pkinase"/>
    <property type="match status" value="1"/>
</dbReference>
<proteinExistence type="predicted"/>
<dbReference type="InterPro" id="IPR011009">
    <property type="entry name" value="Kinase-like_dom_sf"/>
</dbReference>
<evidence type="ECO:0000256" key="1">
    <source>
        <dbReference type="SAM" id="MobiDB-lite"/>
    </source>
</evidence>
<dbReference type="SUPFAM" id="SSF56112">
    <property type="entry name" value="Protein kinase-like (PK-like)"/>
    <property type="match status" value="1"/>
</dbReference>
<feature type="domain" description="Protein kinase" evidence="2">
    <location>
        <begin position="278"/>
        <end position="562"/>
    </location>
</feature>
<feature type="compositionally biased region" description="Basic and acidic residues" evidence="1">
    <location>
        <begin position="568"/>
        <end position="591"/>
    </location>
</feature>
<feature type="region of interest" description="Disordered" evidence="1">
    <location>
        <begin position="94"/>
        <end position="113"/>
    </location>
</feature>
<dbReference type="PROSITE" id="PS50011">
    <property type="entry name" value="PROTEIN_KINASE_DOM"/>
    <property type="match status" value="1"/>
</dbReference>